<evidence type="ECO:0000256" key="2">
    <source>
        <dbReference type="ARBA" id="ARBA00015575"/>
    </source>
</evidence>
<keyword evidence="3" id="KW-0647">Proteasome</keyword>
<feature type="domain" description="PI31 proteasome regulator N-terminal" evidence="5">
    <location>
        <begin position="17"/>
        <end position="152"/>
    </location>
</feature>
<dbReference type="PANTHER" id="PTHR13266">
    <property type="entry name" value="PROTEASOME INHIBITOR"/>
    <property type="match status" value="1"/>
</dbReference>
<feature type="region of interest" description="Disordered" evidence="4">
    <location>
        <begin position="152"/>
        <end position="276"/>
    </location>
</feature>
<reference evidence="6" key="1">
    <citation type="submission" date="2015-11" db="EMBL/GenBank/DDBJ databases">
        <title>De novo transcriptome assembly of four potential Pierce s Disease insect vectors from Arizona vineyards.</title>
        <authorList>
            <person name="Tassone E.E."/>
        </authorList>
    </citation>
    <scope>NUCLEOTIDE SEQUENCE</scope>
</reference>
<evidence type="ECO:0000259" key="5">
    <source>
        <dbReference type="Pfam" id="PF11566"/>
    </source>
</evidence>
<accession>A0A1B6H0N6</accession>
<dbReference type="Gene3D" id="3.40.1000.30">
    <property type="match status" value="1"/>
</dbReference>
<evidence type="ECO:0000256" key="3">
    <source>
        <dbReference type="ARBA" id="ARBA00022942"/>
    </source>
</evidence>
<dbReference type="AlphaFoldDB" id="A0A1B6H0N6"/>
<dbReference type="InterPro" id="IPR021625">
    <property type="entry name" value="PI31_Prot_N"/>
</dbReference>
<gene>
    <name evidence="6" type="ORF">g.22732</name>
</gene>
<dbReference type="EMBL" id="GECZ01001523">
    <property type="protein sequence ID" value="JAS68246.1"/>
    <property type="molecule type" value="Transcribed_RNA"/>
</dbReference>
<evidence type="ECO:0000256" key="4">
    <source>
        <dbReference type="SAM" id="MobiDB-lite"/>
    </source>
</evidence>
<dbReference type="GO" id="GO:0070628">
    <property type="term" value="F:proteasome binding"/>
    <property type="evidence" value="ECO:0007669"/>
    <property type="project" value="InterPro"/>
</dbReference>
<evidence type="ECO:0000256" key="1">
    <source>
        <dbReference type="ARBA" id="ARBA00006405"/>
    </source>
</evidence>
<organism evidence="6">
    <name type="scientific">Cuerna arida</name>
    <dbReference type="NCBI Taxonomy" id="1464854"/>
    <lineage>
        <taxon>Eukaryota</taxon>
        <taxon>Metazoa</taxon>
        <taxon>Ecdysozoa</taxon>
        <taxon>Arthropoda</taxon>
        <taxon>Hexapoda</taxon>
        <taxon>Insecta</taxon>
        <taxon>Pterygota</taxon>
        <taxon>Neoptera</taxon>
        <taxon>Paraneoptera</taxon>
        <taxon>Hemiptera</taxon>
        <taxon>Auchenorrhyncha</taxon>
        <taxon>Membracoidea</taxon>
        <taxon>Cicadellidae</taxon>
        <taxon>Cicadellinae</taxon>
        <taxon>Proconiini</taxon>
        <taxon>Cuerna</taxon>
    </lineage>
</organism>
<dbReference type="GO" id="GO:0004866">
    <property type="term" value="F:endopeptidase inhibitor activity"/>
    <property type="evidence" value="ECO:0007669"/>
    <property type="project" value="InterPro"/>
</dbReference>
<dbReference type="InterPro" id="IPR045128">
    <property type="entry name" value="PI31-like"/>
</dbReference>
<dbReference type="GO" id="GO:0000502">
    <property type="term" value="C:proteasome complex"/>
    <property type="evidence" value="ECO:0007669"/>
    <property type="project" value="UniProtKB-KW"/>
</dbReference>
<dbReference type="PANTHER" id="PTHR13266:SF1">
    <property type="entry name" value="PROTEASOME INHIBITOR PI31 SUBUNIT"/>
    <property type="match status" value="1"/>
</dbReference>
<dbReference type="GO" id="GO:0043161">
    <property type="term" value="P:proteasome-mediated ubiquitin-dependent protein catabolic process"/>
    <property type="evidence" value="ECO:0007669"/>
    <property type="project" value="InterPro"/>
</dbReference>
<dbReference type="Pfam" id="PF11566">
    <property type="entry name" value="PI31_Prot_N"/>
    <property type="match status" value="1"/>
</dbReference>
<comment type="similarity">
    <text evidence="1">Belongs to the proteasome inhibitor PI31 family.</text>
</comment>
<name>A0A1B6H0N6_9HEMI</name>
<sequence length="276" mass="30483">MSSEFVIGWELMFHSIQEDIKTKEDILVALIHWALIKSRFRCIGLGDDSTFTVDEPGSELLPRGWNTKNTYAIKYTLDSQLFVLRGLLVDEEFILNLVRVADKNVSTLALKHHDVVKTTQGSLETIVPTYADVFHLLKNELIVPLIKTSSKEATTQTTSVRPPGAHQPNLLGRSPSADIESQRSRYADPFGVGSSDLDPFAQPGHGNLFQPFPRDPLRPFPDPGQGIPGGLPRGAVPPGARFDPFGPPDVGPRPSRPRFPPDADHLPPPGYDDMFM</sequence>
<protein>
    <recommendedName>
        <fullName evidence="2">Proteasome inhibitor PI31 subunit</fullName>
    </recommendedName>
</protein>
<evidence type="ECO:0000313" key="6">
    <source>
        <dbReference type="EMBL" id="JAS68246.1"/>
    </source>
</evidence>
<proteinExistence type="inferred from homology"/>